<comment type="caution">
    <text evidence="4">The sequence shown here is derived from an EMBL/GenBank/DDBJ whole genome shotgun (WGS) entry which is preliminary data.</text>
</comment>
<comment type="similarity">
    <text evidence="1">Belongs to the membrane fusion protein (MFP) (TC 8.A.1) family.</text>
</comment>
<dbReference type="Gene3D" id="2.40.50.100">
    <property type="match status" value="1"/>
</dbReference>
<organism evidence="4 5">
    <name type="scientific">Pseudomonas syringae pv. primulae</name>
    <dbReference type="NCBI Taxonomy" id="251707"/>
    <lineage>
        <taxon>Bacteria</taxon>
        <taxon>Pseudomonadati</taxon>
        <taxon>Pseudomonadota</taxon>
        <taxon>Gammaproteobacteria</taxon>
        <taxon>Pseudomonadales</taxon>
        <taxon>Pseudomonadaceae</taxon>
        <taxon>Pseudomonas</taxon>
    </lineage>
</organism>
<dbReference type="SUPFAM" id="SSF111369">
    <property type="entry name" value="HlyD-like secretion proteins"/>
    <property type="match status" value="1"/>
</dbReference>
<gene>
    <name evidence="4" type="ORF">ALP92_03820</name>
</gene>
<dbReference type="PANTHER" id="PTHR30469:SF15">
    <property type="entry name" value="HLYD FAMILY OF SECRETION PROTEINS"/>
    <property type="match status" value="1"/>
</dbReference>
<dbReference type="GO" id="GO:0015562">
    <property type="term" value="F:efflux transmembrane transporter activity"/>
    <property type="evidence" value="ECO:0007669"/>
    <property type="project" value="TreeGrafter"/>
</dbReference>
<dbReference type="EMBL" id="RBRQ01000162">
    <property type="protein sequence ID" value="RMR10197.1"/>
    <property type="molecule type" value="Genomic_DNA"/>
</dbReference>
<dbReference type="InterPro" id="IPR058627">
    <property type="entry name" value="MdtA-like_C"/>
</dbReference>
<evidence type="ECO:0000256" key="2">
    <source>
        <dbReference type="SAM" id="Phobius"/>
    </source>
</evidence>
<dbReference type="PANTHER" id="PTHR30469">
    <property type="entry name" value="MULTIDRUG RESISTANCE PROTEIN MDTA"/>
    <property type="match status" value="1"/>
</dbReference>
<proteinExistence type="inferred from homology"/>
<dbReference type="GO" id="GO:1990281">
    <property type="term" value="C:efflux pump complex"/>
    <property type="evidence" value="ECO:0007669"/>
    <property type="project" value="TreeGrafter"/>
</dbReference>
<reference evidence="4 5" key="1">
    <citation type="submission" date="2018-08" db="EMBL/GenBank/DDBJ databases">
        <title>Recombination of ecologically and evolutionarily significant loci maintains genetic cohesion in the Pseudomonas syringae species complex.</title>
        <authorList>
            <person name="Dillon M."/>
            <person name="Thakur S."/>
            <person name="Almeida R.N.D."/>
            <person name="Weir B.S."/>
            <person name="Guttman D.S."/>
        </authorList>
    </citation>
    <scope>NUCLEOTIDE SEQUENCE [LARGE SCALE GENOMIC DNA]</scope>
    <source>
        <strain evidence="4 5">ICMP 8670</strain>
    </source>
</reference>
<dbReference type="Gene3D" id="1.10.287.470">
    <property type="entry name" value="Helix hairpin bin"/>
    <property type="match status" value="1"/>
</dbReference>
<evidence type="ECO:0000313" key="4">
    <source>
        <dbReference type="EMBL" id="RMR10197.1"/>
    </source>
</evidence>
<evidence type="ECO:0000313" key="5">
    <source>
        <dbReference type="Proteomes" id="UP000276615"/>
    </source>
</evidence>
<evidence type="ECO:0000259" key="3">
    <source>
        <dbReference type="Pfam" id="PF25967"/>
    </source>
</evidence>
<dbReference type="Gene3D" id="2.40.30.170">
    <property type="match status" value="1"/>
</dbReference>
<feature type="transmembrane region" description="Helical" evidence="2">
    <location>
        <begin position="40"/>
        <end position="60"/>
    </location>
</feature>
<sequence>MLVLPTETPLPNLETTFAMKKNTCAHEAGTSTAQRHRNRAAAGISLLAVLIVVAVSWQMLFLPETRSEEGAPHAPSIMTVTDASARVVDWPVHMNASGAITPWQEAVIGGQVAGVRLTELLVETGDFVNRGQVLARFETEALRAEAAQLHAAVRQAKAQAGQAIANRDRALKLKEIGAMSEQDISQSVTDAEAASAQVESSQAQLTSRLLQLKYATVISPDDGVISSRTAKIGAVGSVGEELFRLIRRNRLEWRGELTVSQFGQAAAGQAVMLVLPDGGVAEATIRQVAPVLESQTRLGTVYADVISGSTARAGMYVQGRIVVTQRRALVVPATSVIIRDGHNHVLKLETQQKDVAKASLRAVRVGRRQSQEVEVLEGLIDGDRVLVQGAGFVNDGDSVKVVQAPIVVTPASVITHGPSK</sequence>
<dbReference type="InterPro" id="IPR006143">
    <property type="entry name" value="RND_pump_MFP"/>
</dbReference>
<dbReference type="Gene3D" id="2.40.420.20">
    <property type="match status" value="1"/>
</dbReference>
<feature type="domain" description="Multidrug resistance protein MdtA-like C-terminal permuted SH3" evidence="3">
    <location>
        <begin position="328"/>
        <end position="390"/>
    </location>
</feature>
<name>A0A3M4S5I2_9PSED</name>
<protein>
    <recommendedName>
        <fullName evidence="3">Multidrug resistance protein MdtA-like C-terminal permuted SH3 domain-containing protein</fullName>
    </recommendedName>
</protein>
<keyword evidence="2" id="KW-1133">Transmembrane helix</keyword>
<keyword evidence="2" id="KW-0472">Membrane</keyword>
<dbReference type="NCBIfam" id="TIGR01730">
    <property type="entry name" value="RND_mfp"/>
    <property type="match status" value="1"/>
</dbReference>
<accession>A0A3M4S5I2</accession>
<evidence type="ECO:0000256" key="1">
    <source>
        <dbReference type="ARBA" id="ARBA00009477"/>
    </source>
</evidence>
<dbReference type="RefSeq" id="WP_221035936.1">
    <property type="nucleotide sequence ID" value="NZ_RBRQ01000162.1"/>
</dbReference>
<dbReference type="Pfam" id="PF25967">
    <property type="entry name" value="RND-MFP_C"/>
    <property type="match status" value="1"/>
</dbReference>
<keyword evidence="2" id="KW-0812">Transmembrane</keyword>
<dbReference type="Proteomes" id="UP000276615">
    <property type="component" value="Unassembled WGS sequence"/>
</dbReference>
<dbReference type="AlphaFoldDB" id="A0A3M4S5I2"/>